<name>A0ABU5MU58_9BACT</name>
<evidence type="ECO:0000259" key="2">
    <source>
        <dbReference type="Pfam" id="PF03983"/>
    </source>
</evidence>
<comment type="caution">
    <text evidence="3">The sequence shown here is derived from an EMBL/GenBank/DDBJ whole genome shotgun (WGS) entry which is preliminary data.</text>
</comment>
<gene>
    <name evidence="3" type="ORF">P9H32_03585</name>
</gene>
<keyword evidence="4" id="KW-1185">Reference proteome</keyword>
<feature type="signal peptide" evidence="1">
    <location>
        <begin position="1"/>
        <end position="19"/>
    </location>
</feature>
<protein>
    <submittedName>
        <fullName evidence="3">SHD1 domain-containing protein</fullName>
    </submittedName>
</protein>
<dbReference type="EMBL" id="JARVCO010000002">
    <property type="protein sequence ID" value="MDZ8117697.1"/>
    <property type="molecule type" value="Genomic_DNA"/>
</dbReference>
<accession>A0ABU5MU58</accession>
<feature type="domain" description="SLA1 homology" evidence="2">
    <location>
        <begin position="21"/>
        <end position="72"/>
    </location>
</feature>
<evidence type="ECO:0000313" key="3">
    <source>
        <dbReference type="EMBL" id="MDZ8117697.1"/>
    </source>
</evidence>
<feature type="chain" id="PRO_5045921916" evidence="1">
    <location>
        <begin position="20"/>
        <end position="246"/>
    </location>
</feature>
<dbReference type="InterPro" id="IPR007131">
    <property type="entry name" value="SHD1"/>
</dbReference>
<dbReference type="Pfam" id="PF03983">
    <property type="entry name" value="SHD1"/>
    <property type="match status" value="1"/>
</dbReference>
<dbReference type="Proteomes" id="UP001290861">
    <property type="component" value="Unassembled WGS sequence"/>
</dbReference>
<sequence>MKHVFMMLALAFFMVTVSAGEIRQWTLNNGQTIEAEFVSLIGGKVALKTLRGKLLKIPQNGIAPEDLSYVELLNPPRLDISFSKMTRQHVYPPLTQWFEANNVPPRSLYFNFSTQIKQLSPNPYHHELIAEIFVIAVEVGGDKNILIDYRKEPFHLSGENGRAVSIAGAQDRMMTTYLAPSGRWRGEKYEGYMVVITDPRGEIIAHATTRDWWFEKLENLRRVPVGKTFDEEGKRCWPSRPKESDY</sequence>
<evidence type="ECO:0000313" key="4">
    <source>
        <dbReference type="Proteomes" id="UP001290861"/>
    </source>
</evidence>
<dbReference type="Gene3D" id="2.30.30.700">
    <property type="entry name" value="SLA1 homology domain 1"/>
    <property type="match status" value="1"/>
</dbReference>
<organism evidence="3 4">
    <name type="scientific">Pontiella agarivorans</name>
    <dbReference type="NCBI Taxonomy" id="3038953"/>
    <lineage>
        <taxon>Bacteria</taxon>
        <taxon>Pseudomonadati</taxon>
        <taxon>Kiritimatiellota</taxon>
        <taxon>Kiritimatiellia</taxon>
        <taxon>Kiritimatiellales</taxon>
        <taxon>Pontiellaceae</taxon>
        <taxon>Pontiella</taxon>
    </lineage>
</organism>
<reference evidence="3 4" key="1">
    <citation type="journal article" date="2024" name="Appl. Environ. Microbiol.">
        <title>Pontiella agarivorans sp. nov., a novel marine anaerobic bacterium capable of degrading macroalgal polysaccharides and fixing nitrogen.</title>
        <authorList>
            <person name="Liu N."/>
            <person name="Kivenson V."/>
            <person name="Peng X."/>
            <person name="Cui Z."/>
            <person name="Lankiewicz T.S."/>
            <person name="Gosselin K.M."/>
            <person name="English C.J."/>
            <person name="Blair E.M."/>
            <person name="O'Malley M.A."/>
            <person name="Valentine D.L."/>
        </authorList>
    </citation>
    <scope>NUCLEOTIDE SEQUENCE [LARGE SCALE GENOMIC DNA]</scope>
    <source>
        <strain evidence="3 4">NLcol2</strain>
    </source>
</reference>
<keyword evidence="1" id="KW-0732">Signal</keyword>
<proteinExistence type="predicted"/>
<evidence type="ECO:0000256" key="1">
    <source>
        <dbReference type="SAM" id="SignalP"/>
    </source>
</evidence>